<dbReference type="Proteomes" id="UP001732700">
    <property type="component" value="Chromosome 1C"/>
</dbReference>
<sequence>MAASCDLLDVEPPELQFPFELDKQISCPLKMTNKTDRTVAFKVKTTSPKKYCVRPNNGVVLPRSTCEVVVTMQAQTVAPPDLQCKDKFLVQSVVVGDGLSAKDITPQMFMKEEGNVVEEVRMRVVYVMPPESSSEIAEESDGPQRILVPMHRSADNGRSPSELSSGSVSLRSADLGTEVGSPAGPVVRTEELLKATGSAAQTRTYAGPDAQSLEVSLFVFQISFWEFLFLSLLFCVECRLLPHRASKILKILT</sequence>
<name>A0ACD5TNE0_AVESA</name>
<evidence type="ECO:0000313" key="2">
    <source>
        <dbReference type="Proteomes" id="UP001732700"/>
    </source>
</evidence>
<organism evidence="1 2">
    <name type="scientific">Avena sativa</name>
    <name type="common">Oat</name>
    <dbReference type="NCBI Taxonomy" id="4498"/>
    <lineage>
        <taxon>Eukaryota</taxon>
        <taxon>Viridiplantae</taxon>
        <taxon>Streptophyta</taxon>
        <taxon>Embryophyta</taxon>
        <taxon>Tracheophyta</taxon>
        <taxon>Spermatophyta</taxon>
        <taxon>Magnoliopsida</taxon>
        <taxon>Liliopsida</taxon>
        <taxon>Poales</taxon>
        <taxon>Poaceae</taxon>
        <taxon>BOP clade</taxon>
        <taxon>Pooideae</taxon>
        <taxon>Poodae</taxon>
        <taxon>Poeae</taxon>
        <taxon>Poeae Chloroplast Group 1 (Aveneae type)</taxon>
        <taxon>Aveninae</taxon>
        <taxon>Avena</taxon>
    </lineage>
</organism>
<keyword evidence="2" id="KW-1185">Reference proteome</keyword>
<reference evidence="1" key="2">
    <citation type="submission" date="2025-09" db="UniProtKB">
        <authorList>
            <consortium name="EnsemblPlants"/>
        </authorList>
    </citation>
    <scope>IDENTIFICATION</scope>
</reference>
<reference evidence="1" key="1">
    <citation type="submission" date="2021-05" db="EMBL/GenBank/DDBJ databases">
        <authorList>
            <person name="Scholz U."/>
            <person name="Mascher M."/>
            <person name="Fiebig A."/>
        </authorList>
    </citation>
    <scope>NUCLEOTIDE SEQUENCE [LARGE SCALE GENOMIC DNA]</scope>
</reference>
<dbReference type="EnsemblPlants" id="AVESA.00010b.r2.1CG0090130.1">
    <property type="protein sequence ID" value="AVESA.00010b.r2.1CG0090130.1.CDS"/>
    <property type="gene ID" value="AVESA.00010b.r2.1CG0090130"/>
</dbReference>
<accession>A0ACD5TNE0</accession>
<protein>
    <submittedName>
        <fullName evidence="1">Uncharacterized protein</fullName>
    </submittedName>
</protein>
<evidence type="ECO:0000313" key="1">
    <source>
        <dbReference type="EnsemblPlants" id="AVESA.00010b.r2.1CG0090130.1.CDS"/>
    </source>
</evidence>
<proteinExistence type="predicted"/>